<keyword evidence="2" id="KW-1185">Reference proteome</keyword>
<evidence type="ECO:0000313" key="1">
    <source>
        <dbReference type="EMBL" id="KAK9997418.1"/>
    </source>
</evidence>
<name>A0AAW2CH47_9ROSI</name>
<sequence length="179" mass="20705">MRELKACGGMGFKILKCFNMALLAKQWWRLQLAQDSLVFRVLKAKYFPSCDFIYASLGLNPSYTRRSIMAAQEFVKEGMMWRVGNGRDVKEWGERWLPSSSSHVVISPWLFLHEDTRVEELIDTDVMCWKSSVVDSIFLPHEAEAIKSIPLSVCFPLDKLVWAERLMLSLLSKVLTIWL</sequence>
<evidence type="ECO:0000313" key="2">
    <source>
        <dbReference type="Proteomes" id="UP001459277"/>
    </source>
</evidence>
<reference evidence="1 2" key="1">
    <citation type="submission" date="2024-01" db="EMBL/GenBank/DDBJ databases">
        <title>A telomere-to-telomere, gap-free genome of sweet tea (Lithocarpus litseifolius).</title>
        <authorList>
            <person name="Zhou J."/>
        </authorList>
    </citation>
    <scope>NUCLEOTIDE SEQUENCE [LARGE SCALE GENOMIC DNA]</scope>
    <source>
        <strain evidence="1">Zhou-2022a</strain>
        <tissue evidence="1">Leaf</tissue>
    </source>
</reference>
<dbReference type="EMBL" id="JAZDWU010000007">
    <property type="protein sequence ID" value="KAK9997418.1"/>
    <property type="molecule type" value="Genomic_DNA"/>
</dbReference>
<gene>
    <name evidence="1" type="ORF">SO802_022104</name>
</gene>
<proteinExistence type="predicted"/>
<organism evidence="1 2">
    <name type="scientific">Lithocarpus litseifolius</name>
    <dbReference type="NCBI Taxonomy" id="425828"/>
    <lineage>
        <taxon>Eukaryota</taxon>
        <taxon>Viridiplantae</taxon>
        <taxon>Streptophyta</taxon>
        <taxon>Embryophyta</taxon>
        <taxon>Tracheophyta</taxon>
        <taxon>Spermatophyta</taxon>
        <taxon>Magnoliopsida</taxon>
        <taxon>eudicotyledons</taxon>
        <taxon>Gunneridae</taxon>
        <taxon>Pentapetalae</taxon>
        <taxon>rosids</taxon>
        <taxon>fabids</taxon>
        <taxon>Fagales</taxon>
        <taxon>Fagaceae</taxon>
        <taxon>Lithocarpus</taxon>
    </lineage>
</organism>
<dbReference type="Proteomes" id="UP001459277">
    <property type="component" value="Unassembled WGS sequence"/>
</dbReference>
<comment type="caution">
    <text evidence="1">The sequence shown here is derived from an EMBL/GenBank/DDBJ whole genome shotgun (WGS) entry which is preliminary data.</text>
</comment>
<dbReference type="AlphaFoldDB" id="A0AAW2CH47"/>
<accession>A0AAW2CH47</accession>
<protein>
    <submittedName>
        <fullName evidence="1">Uncharacterized protein</fullName>
    </submittedName>
</protein>